<dbReference type="AlphaFoldDB" id="A0AAV9XBP3"/>
<dbReference type="Proteomes" id="UP001365542">
    <property type="component" value="Unassembled WGS sequence"/>
</dbReference>
<evidence type="ECO:0000313" key="2">
    <source>
        <dbReference type="Proteomes" id="UP001365542"/>
    </source>
</evidence>
<dbReference type="EMBL" id="JAVHJO010000006">
    <property type="protein sequence ID" value="KAK6539386.1"/>
    <property type="molecule type" value="Genomic_DNA"/>
</dbReference>
<reference evidence="1 2" key="1">
    <citation type="submission" date="2019-10" db="EMBL/GenBank/DDBJ databases">
        <authorList>
            <person name="Palmer J.M."/>
        </authorList>
    </citation>
    <scope>NUCLEOTIDE SEQUENCE [LARGE SCALE GENOMIC DNA]</scope>
    <source>
        <strain evidence="1 2">TWF694</strain>
    </source>
</reference>
<name>A0AAV9XBP3_9PEZI</name>
<proteinExistence type="predicted"/>
<evidence type="ECO:0000313" key="1">
    <source>
        <dbReference type="EMBL" id="KAK6539386.1"/>
    </source>
</evidence>
<accession>A0AAV9XBP3</accession>
<protein>
    <submittedName>
        <fullName evidence="1">Uncharacterized protein</fullName>
    </submittedName>
</protein>
<gene>
    <name evidence="1" type="ORF">TWF694_009611</name>
</gene>
<sequence length="143" mass="16924">MYDPLQSNRGSIQWSIHQVFECYAALIQVDREIDLIHHQISTPQKPQQQARSWMMSSEMTRKRRDLDTEMQDKLHMLRVRRALLKKAGEGHLWDIAKEDHKNNYRGEMLYGILEMRKIFASTASDVKDDELREIGHKVRKSGF</sequence>
<comment type="caution">
    <text evidence="1">The sequence shown here is derived from an EMBL/GenBank/DDBJ whole genome shotgun (WGS) entry which is preliminary data.</text>
</comment>
<organism evidence="1 2">
    <name type="scientific">Orbilia ellipsospora</name>
    <dbReference type="NCBI Taxonomy" id="2528407"/>
    <lineage>
        <taxon>Eukaryota</taxon>
        <taxon>Fungi</taxon>
        <taxon>Dikarya</taxon>
        <taxon>Ascomycota</taxon>
        <taxon>Pezizomycotina</taxon>
        <taxon>Orbiliomycetes</taxon>
        <taxon>Orbiliales</taxon>
        <taxon>Orbiliaceae</taxon>
        <taxon>Orbilia</taxon>
    </lineage>
</organism>
<keyword evidence="2" id="KW-1185">Reference proteome</keyword>